<dbReference type="RefSeq" id="WP_024108371.1">
    <property type="nucleotide sequence ID" value="NZ_CP031560.1"/>
</dbReference>
<dbReference type="GeneID" id="49320886"/>
<evidence type="ECO:0000313" key="3">
    <source>
        <dbReference type="Proteomes" id="UP000266633"/>
    </source>
</evidence>
<proteinExistence type="predicted"/>
<dbReference type="Proteomes" id="UP000266633">
    <property type="component" value="Unassembled WGS sequence"/>
</dbReference>
<protein>
    <submittedName>
        <fullName evidence="2">Uncharacterized protein</fullName>
    </submittedName>
</protein>
<evidence type="ECO:0000313" key="2">
    <source>
        <dbReference type="EMBL" id="RJL75297.1"/>
    </source>
</evidence>
<reference evidence="2 3" key="1">
    <citation type="submission" date="2018-09" db="EMBL/GenBank/DDBJ databases">
        <title>Phylogenetic diversity of Pectobacterium and Dickeya strains causing blackleg disease of potato in Morocco.</title>
        <authorList>
            <person name="Oulghazi S."/>
            <person name="Moumni M."/>
            <person name="Faure D."/>
        </authorList>
    </citation>
    <scope>NUCLEOTIDE SEQUENCE [LARGE SCALE GENOMIC DNA]</scope>
    <source>
        <strain evidence="2 3">S4.16.03.LID</strain>
    </source>
</reference>
<accession>A0ABX9NTF0</accession>
<feature type="transmembrane region" description="Helical" evidence="1">
    <location>
        <begin position="28"/>
        <end position="48"/>
    </location>
</feature>
<dbReference type="EMBL" id="QZDO01000020">
    <property type="protein sequence ID" value="RJL75297.1"/>
    <property type="molecule type" value="Genomic_DNA"/>
</dbReference>
<feature type="transmembrane region" description="Helical" evidence="1">
    <location>
        <begin position="69"/>
        <end position="88"/>
    </location>
</feature>
<organism evidence="2 3">
    <name type="scientific">Dickeya dianthicola</name>
    <dbReference type="NCBI Taxonomy" id="204039"/>
    <lineage>
        <taxon>Bacteria</taxon>
        <taxon>Pseudomonadati</taxon>
        <taxon>Pseudomonadota</taxon>
        <taxon>Gammaproteobacteria</taxon>
        <taxon>Enterobacterales</taxon>
        <taxon>Pectobacteriaceae</taxon>
        <taxon>Dickeya</taxon>
    </lineage>
</organism>
<keyword evidence="3" id="KW-1185">Reference proteome</keyword>
<keyword evidence="1" id="KW-0812">Transmembrane</keyword>
<comment type="caution">
    <text evidence="2">The sequence shown here is derived from an EMBL/GenBank/DDBJ whole genome shotgun (WGS) entry which is preliminary data.</text>
</comment>
<sequence>MMNSLVSRFFLLFGVASGREVVLFVFKAVLLFPLFGIGCLVVIPLWLFSLPDYFLYVRAFFENEHITELLIQYWSGFLLFYLVFQWVFTLNVNAAHRVSEVSSHEP</sequence>
<evidence type="ECO:0000256" key="1">
    <source>
        <dbReference type="SAM" id="Phobius"/>
    </source>
</evidence>
<keyword evidence="1" id="KW-0472">Membrane</keyword>
<keyword evidence="1" id="KW-1133">Transmembrane helix</keyword>
<name>A0ABX9NTF0_9GAMM</name>
<gene>
    <name evidence="2" type="ORF">D5077_06890</name>
</gene>